<evidence type="ECO:0000256" key="2">
    <source>
        <dbReference type="ARBA" id="ARBA00008619"/>
    </source>
</evidence>
<accession>A0A183H924</accession>
<dbReference type="PROSITE" id="PS51049">
    <property type="entry name" value="KASH"/>
    <property type="match status" value="1"/>
</dbReference>
<evidence type="ECO:0000256" key="5">
    <source>
        <dbReference type="ARBA" id="ARBA00023136"/>
    </source>
</evidence>
<feature type="domain" description="KASH" evidence="8">
    <location>
        <begin position="406"/>
        <end position="465"/>
    </location>
</feature>
<dbReference type="GO" id="GO:0048471">
    <property type="term" value="C:perinuclear region of cytoplasm"/>
    <property type="evidence" value="ECO:0007669"/>
    <property type="project" value="TreeGrafter"/>
</dbReference>
<sequence>MKNHEDFDEKRTQLLALETICTECEALYSELENLIKDGQKLLDDSEALPESYNITSDALATLIETAIDLRINKPQIEQLPEPIFAQLWETVDKAKDVQTQLMHRVYVWEQFVKERDSAVVELNDIHKQIREIEGRGVRRIDKMLDDLEALKMLYLRWSFLANLPSRLLSLSSQLHPLACVQREGKAFAEEACELEKKIEDLLDSMSAEFRIREEIVHSLLVISDELVDIKNAFDDQNISTHLQKELQQQLEGIRAHLKILDEDITKYNSNRIFLDEEEDITTKHNFEKLEEIEEKLKLVELTDTEEEYDIDAAAEVLAAVYPDDHPRDVLREQGIPYDDELYDLSPSSATSDDDDNNKFMTSSGDEILLQNDEGENVVEAPTPSDIALSPIPDDPSPGHIHYERQRIRWRRILRTALPLQAMLVLLLGAACLVPHCDNESCCQLLNNFARSFDPSLEFLNGSPPL</sequence>
<comment type="similarity">
    <text evidence="2">Belongs to the nesprin family.</text>
</comment>
<evidence type="ECO:0000313" key="11">
    <source>
        <dbReference type="WBParaSite" id="OFLC_0000398501-mRNA-1"/>
    </source>
</evidence>
<dbReference type="Proteomes" id="UP000267606">
    <property type="component" value="Unassembled WGS sequence"/>
</dbReference>
<evidence type="ECO:0000256" key="1">
    <source>
        <dbReference type="ARBA" id="ARBA00004126"/>
    </source>
</evidence>
<dbReference type="GO" id="GO:0007097">
    <property type="term" value="P:nuclear migration"/>
    <property type="evidence" value="ECO:0007669"/>
    <property type="project" value="TreeGrafter"/>
</dbReference>
<protein>
    <submittedName>
        <fullName evidence="11">KASH domain-containing protein</fullName>
    </submittedName>
</protein>
<dbReference type="GO" id="GO:0007010">
    <property type="term" value="P:cytoskeleton organization"/>
    <property type="evidence" value="ECO:0007669"/>
    <property type="project" value="TreeGrafter"/>
</dbReference>
<feature type="topological domain" description="Cytoplasmic" evidence="7">
    <location>
        <begin position="1"/>
        <end position="414"/>
    </location>
</feature>
<keyword evidence="3 7" id="KW-0812">Transmembrane</keyword>
<dbReference type="AlphaFoldDB" id="A0A183H924"/>
<keyword evidence="4" id="KW-1133">Transmembrane helix</keyword>
<evidence type="ECO:0000256" key="6">
    <source>
        <dbReference type="ARBA" id="ARBA00023242"/>
    </source>
</evidence>
<dbReference type="InterPro" id="IPR012315">
    <property type="entry name" value="KASH"/>
</dbReference>
<feature type="topological domain" description="Perinuclear space" evidence="7">
    <location>
        <begin position="436"/>
        <end position="465"/>
    </location>
</feature>
<evidence type="ECO:0000256" key="7">
    <source>
        <dbReference type="PROSITE-ProRule" id="PRU00385"/>
    </source>
</evidence>
<reference evidence="9 10" key="2">
    <citation type="submission" date="2018-11" db="EMBL/GenBank/DDBJ databases">
        <authorList>
            <consortium name="Pathogen Informatics"/>
        </authorList>
    </citation>
    <scope>NUCLEOTIDE SEQUENCE [LARGE SCALE GENOMIC DNA]</scope>
</reference>
<evidence type="ECO:0000259" key="8">
    <source>
        <dbReference type="PROSITE" id="PS51049"/>
    </source>
</evidence>
<reference evidence="11" key="1">
    <citation type="submission" date="2016-06" db="UniProtKB">
        <authorList>
            <consortium name="WormBaseParasite"/>
        </authorList>
    </citation>
    <scope>IDENTIFICATION</scope>
</reference>
<dbReference type="Pfam" id="PF24611">
    <property type="entry name" value="Spectrin_Anc-1"/>
    <property type="match status" value="1"/>
</dbReference>
<dbReference type="GO" id="GO:0006997">
    <property type="term" value="P:nucleus organization"/>
    <property type="evidence" value="ECO:0007669"/>
    <property type="project" value="TreeGrafter"/>
</dbReference>
<evidence type="ECO:0000256" key="3">
    <source>
        <dbReference type="ARBA" id="ARBA00022692"/>
    </source>
</evidence>
<dbReference type="EMBL" id="UZAJ01002862">
    <property type="protein sequence ID" value="VDO38487.1"/>
    <property type="molecule type" value="Genomic_DNA"/>
</dbReference>
<dbReference type="PANTHER" id="PTHR21524">
    <property type="entry name" value="SPECTRIN REPEAT CONTAINING NUCLEAR ENVELOPE PROTEIN 2"/>
    <property type="match status" value="1"/>
</dbReference>
<dbReference type="SMART" id="SM01249">
    <property type="entry name" value="KASH"/>
    <property type="match status" value="1"/>
</dbReference>
<keyword evidence="5 7" id="KW-0472">Membrane</keyword>
<dbReference type="Pfam" id="PF10541">
    <property type="entry name" value="KASH"/>
    <property type="match status" value="1"/>
</dbReference>
<dbReference type="WBParaSite" id="OFLC_0000398501-mRNA-1">
    <property type="protein sequence ID" value="OFLC_0000398501-mRNA-1"/>
    <property type="gene ID" value="OFLC_0000398501"/>
</dbReference>
<comment type="subcellular location">
    <subcellularLocation>
        <location evidence="1">Nucleus membrane</location>
    </subcellularLocation>
</comment>
<name>A0A183H924_9BILA</name>
<keyword evidence="6" id="KW-0539">Nucleus</keyword>
<dbReference type="GO" id="GO:0019894">
    <property type="term" value="F:kinesin binding"/>
    <property type="evidence" value="ECO:0007669"/>
    <property type="project" value="TreeGrafter"/>
</dbReference>
<dbReference type="STRING" id="387005.A0A183H924"/>
<keyword evidence="10" id="KW-1185">Reference proteome</keyword>
<dbReference type="PANTHER" id="PTHR21524:SF5">
    <property type="entry name" value="SPECTRIN REPEAT CONTAINING NUCLEAR ENVELOPE PROTEIN 2"/>
    <property type="match status" value="1"/>
</dbReference>
<dbReference type="GO" id="GO:0031965">
    <property type="term" value="C:nuclear membrane"/>
    <property type="evidence" value="ECO:0007669"/>
    <property type="project" value="UniProtKB-SubCell"/>
</dbReference>
<proteinExistence type="inferred from homology"/>
<dbReference type="InterPro" id="IPR057134">
    <property type="entry name" value="Spectrin_Anc-1_3"/>
</dbReference>
<organism evidence="11">
    <name type="scientific">Onchocerca flexuosa</name>
    <dbReference type="NCBI Taxonomy" id="387005"/>
    <lineage>
        <taxon>Eukaryota</taxon>
        <taxon>Metazoa</taxon>
        <taxon>Ecdysozoa</taxon>
        <taxon>Nematoda</taxon>
        <taxon>Chromadorea</taxon>
        <taxon>Rhabditida</taxon>
        <taxon>Spirurina</taxon>
        <taxon>Spiruromorpha</taxon>
        <taxon>Filarioidea</taxon>
        <taxon>Onchocercidae</taxon>
        <taxon>Onchocerca</taxon>
    </lineage>
</organism>
<gene>
    <name evidence="9" type="ORF">OFLC_LOCUS3986</name>
</gene>
<evidence type="ECO:0000313" key="10">
    <source>
        <dbReference type="Proteomes" id="UP000267606"/>
    </source>
</evidence>
<evidence type="ECO:0000313" key="9">
    <source>
        <dbReference type="EMBL" id="VDO38487.1"/>
    </source>
</evidence>
<evidence type="ECO:0000256" key="4">
    <source>
        <dbReference type="ARBA" id="ARBA00022989"/>
    </source>
</evidence>